<keyword evidence="5" id="KW-0998">Cell outer membrane</keyword>
<proteinExistence type="inferred from homology"/>
<evidence type="ECO:0000256" key="3">
    <source>
        <dbReference type="ARBA" id="ARBA00022729"/>
    </source>
</evidence>
<keyword evidence="10" id="KW-1185">Reference proteome</keyword>
<evidence type="ECO:0000313" key="9">
    <source>
        <dbReference type="EMBL" id="SCD22151.1"/>
    </source>
</evidence>
<comment type="subcellular location">
    <subcellularLocation>
        <location evidence="1">Cell outer membrane</location>
    </subcellularLocation>
</comment>
<dbReference type="InterPro" id="IPR033985">
    <property type="entry name" value="SusD-like_N"/>
</dbReference>
<feature type="signal peptide" evidence="6">
    <location>
        <begin position="1"/>
        <end position="18"/>
    </location>
</feature>
<keyword evidence="3 6" id="KW-0732">Signal</keyword>
<dbReference type="Proteomes" id="UP000187464">
    <property type="component" value="Chromosome I"/>
</dbReference>
<evidence type="ECO:0000256" key="1">
    <source>
        <dbReference type="ARBA" id="ARBA00004442"/>
    </source>
</evidence>
<dbReference type="GO" id="GO:0009279">
    <property type="term" value="C:cell outer membrane"/>
    <property type="evidence" value="ECO:0007669"/>
    <property type="project" value="UniProtKB-SubCell"/>
</dbReference>
<keyword evidence="4" id="KW-0472">Membrane</keyword>
<feature type="domain" description="RagB/SusD" evidence="7">
    <location>
        <begin position="298"/>
        <end position="588"/>
    </location>
</feature>
<dbReference type="RefSeq" id="WP_076931842.1">
    <property type="nucleotide sequence ID" value="NZ_LT605205.1"/>
</dbReference>
<protein>
    <submittedName>
        <fullName evidence="9">SusD family</fullName>
    </submittedName>
</protein>
<dbReference type="PROSITE" id="PS51257">
    <property type="entry name" value="PROKAR_LIPOPROTEIN"/>
    <property type="match status" value="1"/>
</dbReference>
<dbReference type="EMBL" id="LT605205">
    <property type="protein sequence ID" value="SCD22151.1"/>
    <property type="molecule type" value="Genomic_DNA"/>
</dbReference>
<evidence type="ECO:0000313" key="10">
    <source>
        <dbReference type="Proteomes" id="UP000187464"/>
    </source>
</evidence>
<dbReference type="InterPro" id="IPR011990">
    <property type="entry name" value="TPR-like_helical_dom_sf"/>
</dbReference>
<feature type="chain" id="PRO_5010283519" evidence="6">
    <location>
        <begin position="19"/>
        <end position="589"/>
    </location>
</feature>
<organism evidence="9 10">
    <name type="scientific">Proteiniphilum saccharofermentans</name>
    <dbReference type="NCBI Taxonomy" id="1642647"/>
    <lineage>
        <taxon>Bacteria</taxon>
        <taxon>Pseudomonadati</taxon>
        <taxon>Bacteroidota</taxon>
        <taxon>Bacteroidia</taxon>
        <taxon>Bacteroidales</taxon>
        <taxon>Dysgonomonadaceae</taxon>
        <taxon>Proteiniphilum</taxon>
    </lineage>
</organism>
<dbReference type="Pfam" id="PF07980">
    <property type="entry name" value="SusD_RagB"/>
    <property type="match status" value="1"/>
</dbReference>
<dbReference type="InterPro" id="IPR012944">
    <property type="entry name" value="SusD_RagB_dom"/>
</dbReference>
<evidence type="ECO:0000259" key="7">
    <source>
        <dbReference type="Pfam" id="PF07980"/>
    </source>
</evidence>
<dbReference type="AlphaFoldDB" id="A0A1R3T363"/>
<dbReference type="Gene3D" id="1.25.40.390">
    <property type="match status" value="1"/>
</dbReference>
<feature type="domain" description="SusD-like N-terminal" evidence="8">
    <location>
        <begin position="46"/>
        <end position="207"/>
    </location>
</feature>
<dbReference type="Pfam" id="PF14322">
    <property type="entry name" value="SusD-like_3"/>
    <property type="match status" value="1"/>
</dbReference>
<evidence type="ECO:0000256" key="2">
    <source>
        <dbReference type="ARBA" id="ARBA00006275"/>
    </source>
</evidence>
<comment type="similarity">
    <text evidence="2">Belongs to the SusD family.</text>
</comment>
<dbReference type="STRING" id="1642647.PSM36_3366"/>
<reference evidence="9 10" key="1">
    <citation type="submission" date="2016-08" db="EMBL/GenBank/DDBJ databases">
        <authorList>
            <person name="Seilhamer J.J."/>
        </authorList>
    </citation>
    <scope>NUCLEOTIDE SEQUENCE [LARGE SCALE GENOMIC DNA]</scope>
    <source>
        <strain evidence="9">M3/6</strain>
    </source>
</reference>
<dbReference type="KEGG" id="psac:PSM36_3366"/>
<sequence>MKLKYLIYVAIFSGSLVACDVTDLSPIDSFTDESYWTSVNDLKLYANGLYGNLSAPTATGDNISDNFVTNSYSSYLFNELTIPAEASSDNGWYWNTIRNCNYFMQRYDKVPGPEEEINKYVAEVRFFRGLLYFDKIKSFGDVPWYETDLQTSDTEELYKARDNRDYVLGKIMADIGYAINWLPTKANAESGRLHKDAAKTQLARICLYYGTYKKYHNETSSVDSLSSTSLLQKAASLAKEIMDSGNYSIVKGTDAGSDQLSFDGYPLYYSNQFTQEDLSTNAEGILCRFYETGVLTHETGRQVSENGMGLSKDFVESFLMKDGTPIFNAGSGYKGDDNQENEFADRDPRIYQIIDNKHRPYTVISGTRYVNAVANVTASQGVTGYPCVKYRSANSKQAEARNTSYDWFVYRYAEVLLIYAEAQAELGLCTQEVLDKTINLLRDRVEMAHLTVSPVADVRPIDYGYTLSNLLYEIRRERRIELIAEGFRLDDLKRWNAMKLLENPKTMFGLRITDDVIAAYAAANITFGGASGRPIITYDGETYLYQYAAAKTLNDAGRVWSDSDRRWLSPVPTNEITLNPNLIQNPGWN</sequence>
<gene>
    <name evidence="9" type="ORF">PSM36_3366</name>
</gene>
<name>A0A1R3T363_9BACT</name>
<accession>A0A1R3T363</accession>
<evidence type="ECO:0000256" key="5">
    <source>
        <dbReference type="ARBA" id="ARBA00023237"/>
    </source>
</evidence>
<dbReference type="SUPFAM" id="SSF48452">
    <property type="entry name" value="TPR-like"/>
    <property type="match status" value="1"/>
</dbReference>
<evidence type="ECO:0000259" key="8">
    <source>
        <dbReference type="Pfam" id="PF14322"/>
    </source>
</evidence>
<evidence type="ECO:0000256" key="4">
    <source>
        <dbReference type="ARBA" id="ARBA00023136"/>
    </source>
</evidence>
<evidence type="ECO:0000256" key="6">
    <source>
        <dbReference type="SAM" id="SignalP"/>
    </source>
</evidence>